<evidence type="ECO:0000256" key="6">
    <source>
        <dbReference type="ARBA" id="ARBA00023136"/>
    </source>
</evidence>
<proteinExistence type="inferred from homology"/>
<evidence type="ECO:0000256" key="2">
    <source>
        <dbReference type="ARBA" id="ARBA00022448"/>
    </source>
</evidence>
<dbReference type="InterPro" id="IPR035906">
    <property type="entry name" value="MetI-like_sf"/>
</dbReference>
<feature type="transmembrane region" description="Helical" evidence="7">
    <location>
        <begin position="101"/>
        <end position="121"/>
    </location>
</feature>
<dbReference type="InterPro" id="IPR051393">
    <property type="entry name" value="ABC_transporter_permease"/>
</dbReference>
<dbReference type="PROSITE" id="PS50928">
    <property type="entry name" value="ABC_TM1"/>
    <property type="match status" value="1"/>
</dbReference>
<protein>
    <submittedName>
        <fullName evidence="9">Sugar ABC transporter permease</fullName>
    </submittedName>
</protein>
<dbReference type="GO" id="GO:0055085">
    <property type="term" value="P:transmembrane transport"/>
    <property type="evidence" value="ECO:0007669"/>
    <property type="project" value="InterPro"/>
</dbReference>
<feature type="transmembrane region" description="Helical" evidence="7">
    <location>
        <begin position="7"/>
        <end position="26"/>
    </location>
</feature>
<evidence type="ECO:0000259" key="8">
    <source>
        <dbReference type="PROSITE" id="PS50928"/>
    </source>
</evidence>
<evidence type="ECO:0000256" key="3">
    <source>
        <dbReference type="ARBA" id="ARBA00022475"/>
    </source>
</evidence>
<feature type="transmembrane region" description="Helical" evidence="7">
    <location>
        <begin position="149"/>
        <end position="174"/>
    </location>
</feature>
<sequence length="287" mass="32821">MKTLKPYLFVAPALIVFIVFSIYPILNTIFLSFYEWDMISPTKEFVGIKNYQTLFRDVKFYQTLSNTFVYMLLTVGLGVILAIALALFLRKDTRINKFMQNLIFTPYIVSLASISFLWMWLMNNDFGLLNYLLSLVGVGPIDWLGNPKVALISLVIISVWKTLGYNTLIILSALQSIPKHLYEAASLDKATKRQTFFKITLPMISPTLFFLTIVSIIASFKVFETIQIITNGGPQNSTNTLVYSIYEYGFQFYKIGYASTIGVVLLVIISIFTIIYFKLLSKKVHYQ</sequence>
<dbReference type="EMBL" id="JACRSY010000022">
    <property type="protein sequence ID" value="MBC8580499.1"/>
    <property type="molecule type" value="Genomic_DNA"/>
</dbReference>
<keyword evidence="2 7" id="KW-0813">Transport</keyword>
<evidence type="ECO:0000313" key="10">
    <source>
        <dbReference type="Proteomes" id="UP000655830"/>
    </source>
</evidence>
<name>A0A926EJ26_9FIRM</name>
<keyword evidence="10" id="KW-1185">Reference proteome</keyword>
<feature type="transmembrane region" description="Helical" evidence="7">
    <location>
        <begin position="195"/>
        <end position="218"/>
    </location>
</feature>
<dbReference type="PANTHER" id="PTHR30193:SF37">
    <property type="entry name" value="INNER MEMBRANE ABC TRANSPORTER PERMEASE PROTEIN YCJO"/>
    <property type="match status" value="1"/>
</dbReference>
<dbReference type="InterPro" id="IPR000515">
    <property type="entry name" value="MetI-like"/>
</dbReference>
<feature type="transmembrane region" description="Helical" evidence="7">
    <location>
        <begin position="255"/>
        <end position="277"/>
    </location>
</feature>
<keyword evidence="4 7" id="KW-0812">Transmembrane</keyword>
<comment type="subcellular location">
    <subcellularLocation>
        <location evidence="1 7">Cell membrane</location>
        <topology evidence="1 7">Multi-pass membrane protein</topology>
    </subcellularLocation>
</comment>
<dbReference type="Pfam" id="PF00528">
    <property type="entry name" value="BPD_transp_1"/>
    <property type="match status" value="1"/>
</dbReference>
<evidence type="ECO:0000256" key="7">
    <source>
        <dbReference type="RuleBase" id="RU363032"/>
    </source>
</evidence>
<dbReference type="Gene3D" id="1.10.3720.10">
    <property type="entry name" value="MetI-like"/>
    <property type="match status" value="1"/>
</dbReference>
<dbReference type="CDD" id="cd06261">
    <property type="entry name" value="TM_PBP2"/>
    <property type="match status" value="1"/>
</dbReference>
<dbReference type="AlphaFoldDB" id="A0A926EJ26"/>
<dbReference type="SUPFAM" id="SSF161098">
    <property type="entry name" value="MetI-like"/>
    <property type="match status" value="1"/>
</dbReference>
<comment type="similarity">
    <text evidence="7">Belongs to the binding-protein-dependent transport system permease family.</text>
</comment>
<evidence type="ECO:0000256" key="1">
    <source>
        <dbReference type="ARBA" id="ARBA00004651"/>
    </source>
</evidence>
<evidence type="ECO:0000256" key="4">
    <source>
        <dbReference type="ARBA" id="ARBA00022692"/>
    </source>
</evidence>
<gene>
    <name evidence="9" type="ORF">H8718_13265</name>
</gene>
<keyword evidence="6 7" id="KW-0472">Membrane</keyword>
<dbReference type="GO" id="GO:0005886">
    <property type="term" value="C:plasma membrane"/>
    <property type="evidence" value="ECO:0007669"/>
    <property type="project" value="UniProtKB-SubCell"/>
</dbReference>
<keyword evidence="5 7" id="KW-1133">Transmembrane helix</keyword>
<accession>A0A926EJ26</accession>
<feature type="domain" description="ABC transmembrane type-1" evidence="8">
    <location>
        <begin position="64"/>
        <end position="276"/>
    </location>
</feature>
<organism evidence="9 10">
    <name type="scientific">Zhenhengia yiwuensis</name>
    <dbReference type="NCBI Taxonomy" id="2763666"/>
    <lineage>
        <taxon>Bacteria</taxon>
        <taxon>Bacillati</taxon>
        <taxon>Bacillota</taxon>
        <taxon>Clostridia</taxon>
        <taxon>Lachnospirales</taxon>
        <taxon>Lachnospiraceae</taxon>
        <taxon>Zhenhengia</taxon>
    </lineage>
</organism>
<reference evidence="9" key="1">
    <citation type="submission" date="2020-08" db="EMBL/GenBank/DDBJ databases">
        <title>Genome public.</title>
        <authorList>
            <person name="Liu C."/>
            <person name="Sun Q."/>
        </authorList>
    </citation>
    <scope>NUCLEOTIDE SEQUENCE</scope>
    <source>
        <strain evidence="9">NSJ-12</strain>
    </source>
</reference>
<evidence type="ECO:0000256" key="5">
    <source>
        <dbReference type="ARBA" id="ARBA00022989"/>
    </source>
</evidence>
<feature type="transmembrane region" description="Helical" evidence="7">
    <location>
        <begin position="68"/>
        <end position="89"/>
    </location>
</feature>
<dbReference type="Proteomes" id="UP000655830">
    <property type="component" value="Unassembled WGS sequence"/>
</dbReference>
<evidence type="ECO:0000313" key="9">
    <source>
        <dbReference type="EMBL" id="MBC8580499.1"/>
    </source>
</evidence>
<comment type="caution">
    <text evidence="9">The sequence shown here is derived from an EMBL/GenBank/DDBJ whole genome shotgun (WGS) entry which is preliminary data.</text>
</comment>
<dbReference type="PANTHER" id="PTHR30193">
    <property type="entry name" value="ABC TRANSPORTER PERMEASE PROTEIN"/>
    <property type="match status" value="1"/>
</dbReference>
<keyword evidence="3" id="KW-1003">Cell membrane</keyword>